<dbReference type="Gramene" id="KRH24575">
    <property type="protein sequence ID" value="KRH24575"/>
    <property type="gene ID" value="GLYMA_12G049800"/>
</dbReference>
<reference evidence="1" key="3">
    <citation type="submission" date="2018-07" db="EMBL/GenBank/DDBJ databases">
        <title>WGS assembly of Glycine max.</title>
        <authorList>
            <person name="Schmutz J."/>
            <person name="Cannon S."/>
            <person name="Schlueter J."/>
            <person name="Ma J."/>
            <person name="Mitros T."/>
            <person name="Nelson W."/>
            <person name="Hyten D."/>
            <person name="Song Q."/>
            <person name="Thelen J."/>
            <person name="Cheng J."/>
            <person name="Xu D."/>
            <person name="Hellsten U."/>
            <person name="May G."/>
            <person name="Yu Y."/>
            <person name="Sakurai T."/>
            <person name="Umezawa T."/>
            <person name="Bhattacharyya M."/>
            <person name="Sandhu D."/>
            <person name="Valliyodan B."/>
            <person name="Lindquist E."/>
            <person name="Peto M."/>
            <person name="Grant D."/>
            <person name="Shu S."/>
            <person name="Goodstein D."/>
            <person name="Barry K."/>
            <person name="Futrell-Griggs M."/>
            <person name="Abernathy B."/>
            <person name="Du J."/>
            <person name="Tian Z."/>
            <person name="Zhu L."/>
            <person name="Gill N."/>
            <person name="Joshi T."/>
            <person name="Libault M."/>
            <person name="Sethuraman A."/>
            <person name="Zhang X."/>
            <person name="Shinozaki K."/>
            <person name="Nguyen H."/>
            <person name="Wing R."/>
            <person name="Cregan P."/>
            <person name="Specht J."/>
            <person name="Grimwood J."/>
            <person name="Rokhsar D."/>
            <person name="Stacey G."/>
            <person name="Shoemaker R."/>
            <person name="Jackson S."/>
        </authorList>
    </citation>
    <scope>NUCLEOTIDE SEQUENCE</scope>
    <source>
        <tissue evidence="1">Callus</tissue>
    </source>
</reference>
<reference evidence="2" key="2">
    <citation type="submission" date="2018-02" db="UniProtKB">
        <authorList>
            <consortium name="EnsemblPlants"/>
        </authorList>
    </citation>
    <scope>IDENTIFICATION</scope>
    <source>
        <strain evidence="2">Williams 82</strain>
    </source>
</reference>
<dbReference type="EnsemblPlants" id="KRH24575">
    <property type="protein sequence ID" value="KRH24575"/>
    <property type="gene ID" value="GLYMA_12G049800"/>
</dbReference>
<keyword evidence="3" id="KW-1185">Reference proteome</keyword>
<evidence type="ECO:0000313" key="3">
    <source>
        <dbReference type="Proteomes" id="UP000008827"/>
    </source>
</evidence>
<name>A0A0R0HE47_SOYBN</name>
<protein>
    <submittedName>
        <fullName evidence="1 2">Uncharacterized protein</fullName>
    </submittedName>
</protein>
<gene>
    <name evidence="1" type="ORF">GLYMA_12G049800</name>
</gene>
<reference evidence="1 2" key="1">
    <citation type="journal article" date="2010" name="Nature">
        <title>Genome sequence of the palaeopolyploid soybean.</title>
        <authorList>
            <person name="Schmutz J."/>
            <person name="Cannon S.B."/>
            <person name="Schlueter J."/>
            <person name="Ma J."/>
            <person name="Mitros T."/>
            <person name="Nelson W."/>
            <person name="Hyten D.L."/>
            <person name="Song Q."/>
            <person name="Thelen J.J."/>
            <person name="Cheng J."/>
            <person name="Xu D."/>
            <person name="Hellsten U."/>
            <person name="May G.D."/>
            <person name="Yu Y."/>
            <person name="Sakurai T."/>
            <person name="Umezawa T."/>
            <person name="Bhattacharyya M.K."/>
            <person name="Sandhu D."/>
            <person name="Valliyodan B."/>
            <person name="Lindquist E."/>
            <person name="Peto M."/>
            <person name="Grant D."/>
            <person name="Shu S."/>
            <person name="Goodstein D."/>
            <person name="Barry K."/>
            <person name="Futrell-Griggs M."/>
            <person name="Abernathy B."/>
            <person name="Du J."/>
            <person name="Tian Z."/>
            <person name="Zhu L."/>
            <person name="Gill N."/>
            <person name="Joshi T."/>
            <person name="Libault M."/>
            <person name="Sethuraman A."/>
            <person name="Zhang X.-C."/>
            <person name="Shinozaki K."/>
            <person name="Nguyen H.T."/>
            <person name="Wing R.A."/>
            <person name="Cregan P."/>
            <person name="Specht J."/>
            <person name="Grimwood J."/>
            <person name="Rokhsar D."/>
            <person name="Stacey G."/>
            <person name="Shoemaker R.C."/>
            <person name="Jackson S.A."/>
        </authorList>
    </citation>
    <scope>NUCLEOTIDE SEQUENCE</scope>
    <source>
        <strain evidence="2">cv. Williams 82</strain>
        <tissue evidence="1">Callus</tissue>
    </source>
</reference>
<proteinExistence type="predicted"/>
<evidence type="ECO:0000313" key="2">
    <source>
        <dbReference type="EnsemblPlants" id="KRH24575"/>
    </source>
</evidence>
<dbReference type="AlphaFoldDB" id="A0A0R0HE47"/>
<dbReference type="InParanoid" id="A0A0R0HE47"/>
<accession>A0A0R0HE47</accession>
<organism evidence="1">
    <name type="scientific">Glycine max</name>
    <name type="common">Soybean</name>
    <name type="synonym">Glycine hispida</name>
    <dbReference type="NCBI Taxonomy" id="3847"/>
    <lineage>
        <taxon>Eukaryota</taxon>
        <taxon>Viridiplantae</taxon>
        <taxon>Streptophyta</taxon>
        <taxon>Embryophyta</taxon>
        <taxon>Tracheophyta</taxon>
        <taxon>Spermatophyta</taxon>
        <taxon>Magnoliopsida</taxon>
        <taxon>eudicotyledons</taxon>
        <taxon>Gunneridae</taxon>
        <taxon>Pentapetalae</taxon>
        <taxon>rosids</taxon>
        <taxon>fabids</taxon>
        <taxon>Fabales</taxon>
        <taxon>Fabaceae</taxon>
        <taxon>Papilionoideae</taxon>
        <taxon>50 kb inversion clade</taxon>
        <taxon>NPAAA clade</taxon>
        <taxon>indigoferoid/millettioid clade</taxon>
        <taxon>Phaseoleae</taxon>
        <taxon>Glycine</taxon>
        <taxon>Glycine subgen. Soja</taxon>
    </lineage>
</organism>
<evidence type="ECO:0000313" key="1">
    <source>
        <dbReference type="EMBL" id="KRH24575.1"/>
    </source>
</evidence>
<dbReference type="Proteomes" id="UP000008827">
    <property type="component" value="Chromosome 12"/>
</dbReference>
<sequence>MALNNIHNFCLIQRLTPTLTCKKKKKILHRTRPMFGFKLQKYFCNSNRKLCVPMHEFDKERFVALEVKVLLSSPNFNPNMH</sequence>
<dbReference type="EMBL" id="CM000845">
    <property type="protein sequence ID" value="KRH24575.1"/>
    <property type="molecule type" value="Genomic_DNA"/>
</dbReference>